<name>E6PDN7_9ZZZZ</name>
<dbReference type="AlphaFoldDB" id="E6PDN7"/>
<proteinExistence type="predicted"/>
<protein>
    <submittedName>
        <fullName evidence="1">Uncharacterized protein</fullName>
    </submittedName>
</protein>
<dbReference type="EMBL" id="CABL01000002">
    <property type="protein sequence ID" value="CBH74572.1"/>
    <property type="molecule type" value="Genomic_DNA"/>
</dbReference>
<sequence>MRIGLSRFVGIRFHILFHSPSGVLFTFPSRYSFTIGLNRIFSLGRWSSQFQTRFLVPRPTHEQHHEIERFHLQDYHLLWCGFPAGFDYRSIW</sequence>
<reference evidence="1" key="1">
    <citation type="submission" date="2009-10" db="EMBL/GenBank/DDBJ databases">
        <title>Diversity of trophic interactions inside an arsenic-rich microbial ecosystem.</title>
        <authorList>
            <person name="Bertin P.N."/>
            <person name="Heinrich-Salmeron A."/>
            <person name="Pelletier E."/>
            <person name="Goulhen-Chollet F."/>
            <person name="Arsene-Ploetze F."/>
            <person name="Gallien S."/>
            <person name="Calteau A."/>
            <person name="Vallenet D."/>
            <person name="Casiot C."/>
            <person name="Chane-Woon-Ming B."/>
            <person name="Giloteaux L."/>
            <person name="Barakat M."/>
            <person name="Bonnefoy V."/>
            <person name="Bruneel O."/>
            <person name="Chandler M."/>
            <person name="Cleiss J."/>
            <person name="Duran R."/>
            <person name="Elbaz-Poulichet F."/>
            <person name="Fonknechten N."/>
            <person name="Lauga B."/>
            <person name="Mornico D."/>
            <person name="Ortet P."/>
            <person name="Schaeffer C."/>
            <person name="Siguier P."/>
            <person name="Alexander Thil Smith A."/>
            <person name="Van Dorsselaer A."/>
            <person name="Weissenbach J."/>
            <person name="Medigue C."/>
            <person name="Le Paslier D."/>
        </authorList>
    </citation>
    <scope>NUCLEOTIDE SEQUENCE</scope>
</reference>
<accession>E6PDN7</accession>
<evidence type="ECO:0000313" key="1">
    <source>
        <dbReference type="EMBL" id="CBH74572.1"/>
    </source>
</evidence>
<comment type="caution">
    <text evidence="1">The sequence shown here is derived from an EMBL/GenBank/DDBJ whole genome shotgun (WGS) entry which is preliminary data.</text>
</comment>
<organism evidence="1">
    <name type="scientific">mine drainage metagenome</name>
    <dbReference type="NCBI Taxonomy" id="410659"/>
    <lineage>
        <taxon>unclassified sequences</taxon>
        <taxon>metagenomes</taxon>
        <taxon>ecological metagenomes</taxon>
    </lineage>
</organism>
<gene>
    <name evidence="1" type="ORF">CARN1_1675</name>
</gene>